<dbReference type="InterPro" id="IPR040853">
    <property type="entry name" value="RapA2_cadherin-like"/>
</dbReference>
<dbReference type="Gene3D" id="2.150.10.10">
    <property type="entry name" value="Serralysin-like metalloprotease, C-terminal"/>
    <property type="match status" value="1"/>
</dbReference>
<feature type="region of interest" description="Disordered" evidence="1">
    <location>
        <begin position="1"/>
        <end position="71"/>
    </location>
</feature>
<dbReference type="Proteomes" id="UP000030960">
    <property type="component" value="Unassembled WGS sequence"/>
</dbReference>
<reference evidence="3 4" key="1">
    <citation type="submission" date="2014-10" db="EMBL/GenBank/DDBJ databases">
        <title>Genome sequence of Ponticoccus sp. strain UMTAT08 isolated from clonal culture of toxic dinoflagellate Alexandrium tamiyavanichii.</title>
        <authorList>
            <person name="Gan H.Y."/>
            <person name="Muhd D.-D."/>
            <person name="Mohd Noor M.E."/>
            <person name="Yeong Y.S."/>
            <person name="Usup G."/>
        </authorList>
    </citation>
    <scope>NUCLEOTIDE SEQUENCE [LARGE SCALE GENOMIC DNA]</scope>
    <source>
        <strain evidence="3 4">UMTAT08</strain>
    </source>
</reference>
<evidence type="ECO:0000313" key="3">
    <source>
        <dbReference type="EMBL" id="KHQ50431.1"/>
    </source>
</evidence>
<dbReference type="InterPro" id="IPR013783">
    <property type="entry name" value="Ig-like_fold"/>
</dbReference>
<dbReference type="AlphaFoldDB" id="A0A0B3S1G4"/>
<dbReference type="Gene3D" id="2.60.40.10">
    <property type="entry name" value="Immunoglobulins"/>
    <property type="match status" value="1"/>
</dbReference>
<dbReference type="EMBL" id="JSUQ01000027">
    <property type="protein sequence ID" value="KHQ50431.1"/>
    <property type="molecule type" value="Genomic_DNA"/>
</dbReference>
<dbReference type="OrthoDB" id="9773411at2"/>
<dbReference type="STRING" id="561184.SAMN05216376_11245"/>
<accession>A0A0B3S1G4</accession>
<evidence type="ECO:0000259" key="2">
    <source>
        <dbReference type="Pfam" id="PF17803"/>
    </source>
</evidence>
<protein>
    <submittedName>
        <fullName evidence="3">RTX toxin</fullName>
    </submittedName>
</protein>
<dbReference type="RefSeq" id="WP_043146317.1">
    <property type="nucleotide sequence ID" value="NZ_JSUQ01000027.1"/>
</dbReference>
<evidence type="ECO:0000256" key="1">
    <source>
        <dbReference type="SAM" id="MobiDB-lite"/>
    </source>
</evidence>
<organism evidence="3 4">
    <name type="scientific">Mameliella alba</name>
    <dbReference type="NCBI Taxonomy" id="561184"/>
    <lineage>
        <taxon>Bacteria</taxon>
        <taxon>Pseudomonadati</taxon>
        <taxon>Pseudomonadota</taxon>
        <taxon>Alphaproteobacteria</taxon>
        <taxon>Rhodobacterales</taxon>
        <taxon>Roseobacteraceae</taxon>
        <taxon>Mameliella</taxon>
    </lineage>
</organism>
<dbReference type="Pfam" id="PF17803">
    <property type="entry name" value="Cadherin_4"/>
    <property type="match status" value="1"/>
</dbReference>
<dbReference type="NCBIfam" id="TIGR01965">
    <property type="entry name" value="VCBS_repeat"/>
    <property type="match status" value="2"/>
</dbReference>
<evidence type="ECO:0000313" key="4">
    <source>
        <dbReference type="Proteomes" id="UP000030960"/>
    </source>
</evidence>
<feature type="compositionally biased region" description="Acidic residues" evidence="1">
    <location>
        <begin position="43"/>
        <end position="57"/>
    </location>
</feature>
<dbReference type="PRINTS" id="PR00313">
    <property type="entry name" value="CABNDNGRPT"/>
</dbReference>
<feature type="domain" description="RapA2 cadherin-like" evidence="2">
    <location>
        <begin position="359"/>
        <end position="430"/>
    </location>
</feature>
<gene>
    <name evidence="3" type="ORF">OA50_05106</name>
</gene>
<dbReference type="Pfam" id="PF00353">
    <property type="entry name" value="HemolysinCabind"/>
    <property type="match status" value="1"/>
</dbReference>
<dbReference type="InterPro" id="IPR001343">
    <property type="entry name" value="Hemolysn_Ca-bd"/>
</dbReference>
<dbReference type="InterPro" id="IPR011049">
    <property type="entry name" value="Serralysin-like_metalloprot_C"/>
</dbReference>
<comment type="caution">
    <text evidence="3">The sequence shown here is derived from an EMBL/GenBank/DDBJ whole genome shotgun (WGS) entry which is preliminary data.</text>
</comment>
<dbReference type="SUPFAM" id="SSF51120">
    <property type="entry name" value="beta-Roll"/>
    <property type="match status" value="1"/>
</dbReference>
<proteinExistence type="predicted"/>
<name>A0A0B3S1G4_9RHOB</name>
<keyword evidence="4" id="KW-1185">Reference proteome</keyword>
<sequence>MARDTFGKPVNGTDEDDILTPPDRTEATKFNGGDGNDRITGSDEGDEINAGDGDDTVEGGGGNDLIRGNDGDDTAVYQGSVLDFLFSDGQGNTTIIEDTRPDDGDEGIDTLKHIGTLEFPDFIYHVGVNNPPLVRLTDQTANEDDPLDITFDAFDLDGGTVVLDSMSVTGGSLSVPVATPVTVGNYTGVSFDVTFDPGTSYQGLAVNEFALESLSVQVSDGQGGVTTLTRELVIEGRNDPVLIDLAASDFSAAVTEDDSTPYLTDTGEIAFGDVDLLDTHSVEVVLTGMDGPVQGFNEEDALGFLGVVLSDTAGVALGTATWTFSVQNDEFQYLGATDVLTFTYDVTISDGNGSFATETVTATITGLNDAPEITGDITGRVTEDTILTVFGKLLGEDVDIGTGRLEWSIEGGGIGDYGTIEVDLFGGWTYRLENTNPEVQDLNLGDMLSDIFIFAVEDGEGGRTTQPVTINIFGLDDGENAINPLLQTFENGVSGGPGGLRFAGSWGTVNALDYLSDGRANNPYNPALQSGMFVANNNAGDVSVLRETNFDLESAYFTSPFASSLTLEVSAYDDGALLGTQTVSLVRGDTTFVEFDDALFDSVDEVRFAASGNFFAMDDLLIIG</sequence>
<dbReference type="InterPro" id="IPR010221">
    <property type="entry name" value="VCBS_dom"/>
</dbReference>
<dbReference type="GO" id="GO:0005509">
    <property type="term" value="F:calcium ion binding"/>
    <property type="evidence" value="ECO:0007669"/>
    <property type="project" value="InterPro"/>
</dbReference>